<organism evidence="2 3">
    <name type="scientific">Parathielavia appendiculata</name>
    <dbReference type="NCBI Taxonomy" id="2587402"/>
    <lineage>
        <taxon>Eukaryota</taxon>
        <taxon>Fungi</taxon>
        <taxon>Dikarya</taxon>
        <taxon>Ascomycota</taxon>
        <taxon>Pezizomycotina</taxon>
        <taxon>Sordariomycetes</taxon>
        <taxon>Sordariomycetidae</taxon>
        <taxon>Sordariales</taxon>
        <taxon>Chaetomiaceae</taxon>
        <taxon>Parathielavia</taxon>
    </lineage>
</organism>
<evidence type="ECO:0000256" key="1">
    <source>
        <dbReference type="SAM" id="Phobius"/>
    </source>
</evidence>
<dbReference type="RefSeq" id="XP_062648281.1">
    <property type="nucleotide sequence ID" value="XM_062797024.1"/>
</dbReference>
<dbReference type="GO" id="GO:0046103">
    <property type="term" value="P:inosine biosynthetic process"/>
    <property type="evidence" value="ECO:0007669"/>
    <property type="project" value="TreeGrafter"/>
</dbReference>
<keyword evidence="2" id="KW-0378">Hydrolase</keyword>
<dbReference type="Gene3D" id="3.20.20.140">
    <property type="entry name" value="Metal-dependent hydrolases"/>
    <property type="match status" value="3"/>
</dbReference>
<comment type="caution">
    <text evidence="2">The sequence shown here is derived from an EMBL/GenBank/DDBJ whole genome shotgun (WGS) entry which is preliminary data.</text>
</comment>
<feature type="transmembrane region" description="Helical" evidence="1">
    <location>
        <begin position="484"/>
        <end position="504"/>
    </location>
</feature>
<sequence>MGFQHACSKKATADEIQANMILQRIKELGLAEHDYFYGDHFLSNVGLIEKTCLFKLCQAMPKGAHLHIHFNANLAPNFLLDIAKEMPNMYIWSSEALTDKAAFAKCRIKFSILGPNEFKAKNPAGAARLFHSQYKAYPQQDKGCGWMLFLDFMAQFPDFAKQLKNVDLNVNRWLQNKLVFHEEETHNSLQTSDGAWKKFNARTQMIKELFNYKKAYVRYTQACLEEFARDNIQYAEIRPNFMFTNQVWEDDGSARLDNEAIVKLIISEYEAFQKKHGEKVFKGLKIIYCTPRSFEKDKVKEALNECLNFKMKFPEYIAVNISFLFHCGETLDKGTETDGNLFDGLLLVAKRIGHGFALAWHPLVMQEMKRKGVRVELTDNSTPFRSTLSHDFYQIMAGKRDMTLFGFRQLIEWSITHSCMDDTKKKKVYRELEAIWVDFVTKVKDGAFGGRAAGPSSSPVPVVAEPLLVVVVPPMAASSSNLRLLVLVLVLGFGLLPVGLLRMLPQVTPRRARPPVVQLVLQVALGLAAGRLVRTAPPKAGVVVVLGLRLVALLLRPTASSLKMEQESGLLGMSDLEARVALMETLNKERG</sequence>
<dbReference type="InterPro" id="IPR032466">
    <property type="entry name" value="Metal_Hydrolase"/>
</dbReference>
<dbReference type="GO" id="GO:0004000">
    <property type="term" value="F:adenosine deaminase activity"/>
    <property type="evidence" value="ECO:0007669"/>
    <property type="project" value="TreeGrafter"/>
</dbReference>
<evidence type="ECO:0000313" key="2">
    <source>
        <dbReference type="EMBL" id="KAK4124510.1"/>
    </source>
</evidence>
<protein>
    <submittedName>
        <fullName evidence="2">Metallo-dependent hydrolase</fullName>
    </submittedName>
</protein>
<dbReference type="GO" id="GO:0006154">
    <property type="term" value="P:adenosine catabolic process"/>
    <property type="evidence" value="ECO:0007669"/>
    <property type="project" value="TreeGrafter"/>
</dbReference>
<proteinExistence type="predicted"/>
<reference evidence="2" key="1">
    <citation type="journal article" date="2023" name="Mol. Phylogenet. Evol.">
        <title>Genome-scale phylogeny and comparative genomics of the fungal order Sordariales.</title>
        <authorList>
            <person name="Hensen N."/>
            <person name="Bonometti L."/>
            <person name="Westerberg I."/>
            <person name="Brannstrom I.O."/>
            <person name="Guillou S."/>
            <person name="Cros-Aarteil S."/>
            <person name="Calhoun S."/>
            <person name="Haridas S."/>
            <person name="Kuo A."/>
            <person name="Mondo S."/>
            <person name="Pangilinan J."/>
            <person name="Riley R."/>
            <person name="LaButti K."/>
            <person name="Andreopoulos B."/>
            <person name="Lipzen A."/>
            <person name="Chen C."/>
            <person name="Yan M."/>
            <person name="Daum C."/>
            <person name="Ng V."/>
            <person name="Clum A."/>
            <person name="Steindorff A."/>
            <person name="Ohm R.A."/>
            <person name="Martin F."/>
            <person name="Silar P."/>
            <person name="Natvig D.O."/>
            <person name="Lalanne C."/>
            <person name="Gautier V."/>
            <person name="Ament-Velasquez S.L."/>
            <person name="Kruys A."/>
            <person name="Hutchinson M.I."/>
            <person name="Powell A.J."/>
            <person name="Barry K."/>
            <person name="Miller A.N."/>
            <person name="Grigoriev I.V."/>
            <person name="Debuchy R."/>
            <person name="Gladieux P."/>
            <person name="Hiltunen Thoren M."/>
            <person name="Johannesson H."/>
        </authorList>
    </citation>
    <scope>NUCLEOTIDE SEQUENCE</scope>
    <source>
        <strain evidence="2">CBS 731.68</strain>
    </source>
</reference>
<dbReference type="Proteomes" id="UP001302602">
    <property type="component" value="Unassembled WGS sequence"/>
</dbReference>
<dbReference type="InterPro" id="IPR006330">
    <property type="entry name" value="Ado/ade_deaminase"/>
</dbReference>
<dbReference type="EMBL" id="MU853227">
    <property type="protein sequence ID" value="KAK4124510.1"/>
    <property type="molecule type" value="Genomic_DNA"/>
</dbReference>
<dbReference type="PANTHER" id="PTHR11409">
    <property type="entry name" value="ADENOSINE DEAMINASE"/>
    <property type="match status" value="1"/>
</dbReference>
<name>A0AAN6U212_9PEZI</name>
<evidence type="ECO:0000313" key="3">
    <source>
        <dbReference type="Proteomes" id="UP001302602"/>
    </source>
</evidence>
<dbReference type="GeneID" id="87833792"/>
<dbReference type="PANTHER" id="PTHR11409:SF37">
    <property type="entry name" value="ADENOSINE DEAMINASE DOMAIN-CONTAINING PROTEIN"/>
    <property type="match status" value="1"/>
</dbReference>
<keyword evidence="1" id="KW-0472">Membrane</keyword>
<gene>
    <name evidence="2" type="ORF">N657DRAFT_690037</name>
</gene>
<keyword evidence="1" id="KW-0812">Transmembrane</keyword>
<keyword evidence="3" id="KW-1185">Reference proteome</keyword>
<dbReference type="SUPFAM" id="SSF51556">
    <property type="entry name" value="Metallo-dependent hydrolases"/>
    <property type="match status" value="1"/>
</dbReference>
<keyword evidence="1" id="KW-1133">Transmembrane helix</keyword>
<dbReference type="AlphaFoldDB" id="A0AAN6U212"/>
<reference evidence="2" key="2">
    <citation type="submission" date="2023-05" db="EMBL/GenBank/DDBJ databases">
        <authorList>
            <consortium name="Lawrence Berkeley National Laboratory"/>
            <person name="Steindorff A."/>
            <person name="Hensen N."/>
            <person name="Bonometti L."/>
            <person name="Westerberg I."/>
            <person name="Brannstrom I.O."/>
            <person name="Guillou S."/>
            <person name="Cros-Aarteil S."/>
            <person name="Calhoun S."/>
            <person name="Haridas S."/>
            <person name="Kuo A."/>
            <person name="Mondo S."/>
            <person name="Pangilinan J."/>
            <person name="Riley R."/>
            <person name="Labutti K."/>
            <person name="Andreopoulos B."/>
            <person name="Lipzen A."/>
            <person name="Chen C."/>
            <person name="Yanf M."/>
            <person name="Daum C."/>
            <person name="Ng V."/>
            <person name="Clum A."/>
            <person name="Ohm R."/>
            <person name="Martin F."/>
            <person name="Silar P."/>
            <person name="Natvig D."/>
            <person name="Lalanne C."/>
            <person name="Gautier V."/>
            <person name="Ament-Velasquez S.L."/>
            <person name="Kruys A."/>
            <person name="Hutchinson M.I."/>
            <person name="Powell A.J."/>
            <person name="Barry K."/>
            <person name="Miller A.N."/>
            <person name="Grigoriev I.V."/>
            <person name="Debuchy R."/>
            <person name="Gladieux P."/>
            <person name="Thoren M.H."/>
            <person name="Johannesson H."/>
        </authorList>
    </citation>
    <scope>NUCLEOTIDE SEQUENCE</scope>
    <source>
        <strain evidence="2">CBS 731.68</strain>
    </source>
</reference>
<accession>A0AAN6U212</accession>